<dbReference type="PANTHER" id="PTHR40660:SF1">
    <property type="entry name" value="5'-PHOSPHATE OXIDASE PUTATIVE DOMAIN-CONTAINING PROTEIN-RELATED"/>
    <property type="match status" value="1"/>
</dbReference>
<organism evidence="2 3">
    <name type="scientific">Methanosarcina barkeri str. Wiesmoor</name>
    <dbReference type="NCBI Taxonomy" id="1434109"/>
    <lineage>
        <taxon>Archaea</taxon>
        <taxon>Methanobacteriati</taxon>
        <taxon>Methanobacteriota</taxon>
        <taxon>Stenosarchaea group</taxon>
        <taxon>Methanomicrobia</taxon>
        <taxon>Methanosarcinales</taxon>
        <taxon>Methanosarcinaceae</taxon>
        <taxon>Methanosarcina</taxon>
    </lineage>
</organism>
<feature type="domain" description="Pyridoxamine 5'-phosphate oxidase N-terminal" evidence="1">
    <location>
        <begin position="4"/>
        <end position="122"/>
    </location>
</feature>
<dbReference type="SUPFAM" id="SSF50475">
    <property type="entry name" value="FMN-binding split barrel"/>
    <property type="match status" value="1"/>
</dbReference>
<dbReference type="Pfam" id="PF01243">
    <property type="entry name" value="PNPOx_N"/>
    <property type="match status" value="1"/>
</dbReference>
<dbReference type="PATRIC" id="fig|1434109.4.peg.2192"/>
<evidence type="ECO:0000259" key="1">
    <source>
        <dbReference type="Pfam" id="PF01243"/>
    </source>
</evidence>
<evidence type="ECO:0000313" key="3">
    <source>
        <dbReference type="Proteomes" id="UP000033038"/>
    </source>
</evidence>
<protein>
    <submittedName>
        <fullName evidence="2">Pyridoxamine 5'-phosphate oxidase, FMN-binding family</fullName>
    </submittedName>
</protein>
<dbReference type="GeneID" id="24823222"/>
<name>A0A0E3LLB6_METBA</name>
<proteinExistence type="predicted"/>
<dbReference type="Gene3D" id="2.30.110.10">
    <property type="entry name" value="Electron Transport, Fmn-binding Protein, Chain A"/>
    <property type="match status" value="1"/>
</dbReference>
<dbReference type="EMBL" id="CP009526">
    <property type="protein sequence ID" value="AKB50986.1"/>
    <property type="molecule type" value="Genomic_DNA"/>
</dbReference>
<sequence>MVKLSEEMKTAFSKVKIFPVATASKEGVPNVVPIGFCQLVDDETIWIADNFMAKSLANLKENPNVAIYVWGPDTGGCFQIKGKAEIISSGEKFEKMKAIVNAAKPGLPAKNLIEVRISDVFQCAPGPDAGKKLL</sequence>
<dbReference type="InterPro" id="IPR011576">
    <property type="entry name" value="Pyridox_Oxase_N"/>
</dbReference>
<dbReference type="InterPro" id="IPR012349">
    <property type="entry name" value="Split_barrel_FMN-bd"/>
</dbReference>
<dbReference type="Proteomes" id="UP000033038">
    <property type="component" value="Chromosome"/>
</dbReference>
<dbReference type="KEGG" id="mbw:MSBRW_1733"/>
<dbReference type="PANTHER" id="PTHR40660">
    <property type="entry name" value="5'-PHOSPHATE OXIDASE PUTATIVE DOMAIN-CONTAINING PROTEIN-RELATED"/>
    <property type="match status" value="1"/>
</dbReference>
<evidence type="ECO:0000313" key="2">
    <source>
        <dbReference type="EMBL" id="AKB50986.1"/>
    </source>
</evidence>
<gene>
    <name evidence="2" type="ORF">MSBRW_1733</name>
</gene>
<dbReference type="AlphaFoldDB" id="A0A0E3LLB6"/>
<dbReference type="RefSeq" id="WP_011307938.1">
    <property type="nucleotide sequence ID" value="NZ_CP009526.1"/>
</dbReference>
<dbReference type="HOGENOM" id="CLU_118461_1_0_2"/>
<accession>A0A0E3LLB6</accession>
<reference evidence="2 3" key="1">
    <citation type="submission" date="2014-07" db="EMBL/GenBank/DDBJ databases">
        <title>Methanogenic archaea and the global carbon cycle.</title>
        <authorList>
            <person name="Henriksen J.R."/>
            <person name="Luke J."/>
            <person name="Reinhart S."/>
            <person name="Benedict M.N."/>
            <person name="Youngblut N.D."/>
            <person name="Metcalf M.E."/>
            <person name="Whitaker R.J."/>
            <person name="Metcalf W.W."/>
        </authorList>
    </citation>
    <scope>NUCLEOTIDE SEQUENCE [LARGE SCALE GENOMIC DNA]</scope>
    <source>
        <strain evidence="2 3">Wiesmoor</strain>
    </source>
</reference>